<comment type="caution">
    <text evidence="2">The sequence shown here is derived from an EMBL/GenBank/DDBJ whole genome shotgun (WGS) entry which is preliminary data.</text>
</comment>
<dbReference type="EMBL" id="SRLO01000322">
    <property type="protein sequence ID" value="TNN61042.1"/>
    <property type="molecule type" value="Genomic_DNA"/>
</dbReference>
<evidence type="ECO:0000313" key="2">
    <source>
        <dbReference type="EMBL" id="TNN61042.1"/>
    </source>
</evidence>
<sequence length="67" mass="7231">MSAIGSSLVATSVTTHDTLNSLAVALQEFRGMRSTGLVWSHVNITRGGPPRCPIKEKEHDRTQTGLL</sequence>
<feature type="region of interest" description="Disordered" evidence="1">
    <location>
        <begin position="48"/>
        <end position="67"/>
    </location>
</feature>
<reference evidence="2 3" key="1">
    <citation type="submission" date="2019-03" db="EMBL/GenBank/DDBJ databases">
        <title>First draft genome of Liparis tanakae, snailfish: a comprehensive survey of snailfish specific genes.</title>
        <authorList>
            <person name="Kim W."/>
            <person name="Song I."/>
            <person name="Jeong J.-H."/>
            <person name="Kim D."/>
            <person name="Kim S."/>
            <person name="Ryu S."/>
            <person name="Song J.Y."/>
            <person name="Lee S.K."/>
        </authorList>
    </citation>
    <scope>NUCLEOTIDE SEQUENCE [LARGE SCALE GENOMIC DNA]</scope>
    <source>
        <tissue evidence="2">Muscle</tissue>
    </source>
</reference>
<evidence type="ECO:0000313" key="3">
    <source>
        <dbReference type="Proteomes" id="UP000314294"/>
    </source>
</evidence>
<feature type="compositionally biased region" description="Basic and acidic residues" evidence="1">
    <location>
        <begin position="53"/>
        <end position="67"/>
    </location>
</feature>
<name>A0A4Z2H8F3_9TELE</name>
<accession>A0A4Z2H8F3</accession>
<organism evidence="2 3">
    <name type="scientific">Liparis tanakae</name>
    <name type="common">Tanaka's snailfish</name>
    <dbReference type="NCBI Taxonomy" id="230148"/>
    <lineage>
        <taxon>Eukaryota</taxon>
        <taxon>Metazoa</taxon>
        <taxon>Chordata</taxon>
        <taxon>Craniata</taxon>
        <taxon>Vertebrata</taxon>
        <taxon>Euteleostomi</taxon>
        <taxon>Actinopterygii</taxon>
        <taxon>Neopterygii</taxon>
        <taxon>Teleostei</taxon>
        <taxon>Neoteleostei</taxon>
        <taxon>Acanthomorphata</taxon>
        <taxon>Eupercaria</taxon>
        <taxon>Perciformes</taxon>
        <taxon>Cottioidei</taxon>
        <taxon>Cottales</taxon>
        <taxon>Liparidae</taxon>
        <taxon>Liparis</taxon>
    </lineage>
</organism>
<dbReference type="AlphaFoldDB" id="A0A4Z2H8F3"/>
<proteinExistence type="predicted"/>
<protein>
    <submittedName>
        <fullName evidence="2">Uncharacterized protein</fullName>
    </submittedName>
</protein>
<gene>
    <name evidence="2" type="ORF">EYF80_028695</name>
</gene>
<evidence type="ECO:0000256" key="1">
    <source>
        <dbReference type="SAM" id="MobiDB-lite"/>
    </source>
</evidence>
<keyword evidence="3" id="KW-1185">Reference proteome</keyword>
<dbReference type="Proteomes" id="UP000314294">
    <property type="component" value="Unassembled WGS sequence"/>
</dbReference>